<dbReference type="GO" id="GO:0005524">
    <property type="term" value="F:ATP binding"/>
    <property type="evidence" value="ECO:0007669"/>
    <property type="project" value="UniProtKB-KW"/>
</dbReference>
<evidence type="ECO:0000256" key="1">
    <source>
        <dbReference type="ARBA" id="ARBA00022448"/>
    </source>
</evidence>
<keyword evidence="1" id="KW-0813">Transport</keyword>
<organism evidence="5 6">
    <name type="scientific">Cerasicoccus arenae</name>
    <dbReference type="NCBI Taxonomy" id="424488"/>
    <lineage>
        <taxon>Bacteria</taxon>
        <taxon>Pseudomonadati</taxon>
        <taxon>Verrucomicrobiota</taxon>
        <taxon>Opitutia</taxon>
        <taxon>Puniceicoccales</taxon>
        <taxon>Cerasicoccaceae</taxon>
        <taxon>Cerasicoccus</taxon>
    </lineage>
</organism>
<evidence type="ECO:0000313" key="5">
    <source>
        <dbReference type="EMBL" id="GHB94197.1"/>
    </source>
</evidence>
<evidence type="ECO:0000259" key="4">
    <source>
        <dbReference type="PROSITE" id="PS50893"/>
    </source>
</evidence>
<dbReference type="PANTHER" id="PTHR43023">
    <property type="entry name" value="PROTEIN TRIGALACTOSYLDIACYLGLYCEROL 3, CHLOROPLASTIC"/>
    <property type="match status" value="1"/>
</dbReference>
<dbReference type="InterPro" id="IPR003439">
    <property type="entry name" value="ABC_transporter-like_ATP-bd"/>
</dbReference>
<feature type="domain" description="ABC transporter" evidence="4">
    <location>
        <begin position="11"/>
        <end position="243"/>
    </location>
</feature>
<name>A0A8J3GD51_9BACT</name>
<reference evidence="5" key="1">
    <citation type="journal article" date="2014" name="Int. J. Syst. Evol. Microbiol.">
        <title>Complete genome sequence of Corynebacterium casei LMG S-19264T (=DSM 44701T), isolated from a smear-ripened cheese.</title>
        <authorList>
            <consortium name="US DOE Joint Genome Institute (JGI-PGF)"/>
            <person name="Walter F."/>
            <person name="Albersmeier A."/>
            <person name="Kalinowski J."/>
            <person name="Ruckert C."/>
        </authorList>
    </citation>
    <scope>NUCLEOTIDE SEQUENCE</scope>
    <source>
        <strain evidence="5">KCTC 12870</strain>
    </source>
</reference>
<dbReference type="PROSITE" id="PS00211">
    <property type="entry name" value="ABC_TRANSPORTER_1"/>
    <property type="match status" value="1"/>
</dbReference>
<dbReference type="Gene3D" id="3.40.50.300">
    <property type="entry name" value="P-loop containing nucleotide triphosphate hydrolases"/>
    <property type="match status" value="1"/>
</dbReference>
<dbReference type="GO" id="GO:0016887">
    <property type="term" value="F:ATP hydrolysis activity"/>
    <property type="evidence" value="ECO:0007669"/>
    <property type="project" value="InterPro"/>
</dbReference>
<proteinExistence type="predicted"/>
<dbReference type="RefSeq" id="WP_189511979.1">
    <property type="nucleotide sequence ID" value="NZ_BMXG01000003.1"/>
</dbReference>
<dbReference type="AlphaFoldDB" id="A0A8J3GD51"/>
<dbReference type="SMART" id="SM00382">
    <property type="entry name" value="AAA"/>
    <property type="match status" value="1"/>
</dbReference>
<evidence type="ECO:0000313" key="6">
    <source>
        <dbReference type="Proteomes" id="UP000642829"/>
    </source>
</evidence>
<dbReference type="PANTHER" id="PTHR43023:SF6">
    <property type="entry name" value="INTERMEMBRANE PHOSPHOLIPID TRANSPORT SYSTEM ATP-BINDING PROTEIN MLAF"/>
    <property type="match status" value="1"/>
</dbReference>
<dbReference type="PROSITE" id="PS50893">
    <property type="entry name" value="ABC_TRANSPORTER_2"/>
    <property type="match status" value="1"/>
</dbReference>
<dbReference type="InterPro" id="IPR003593">
    <property type="entry name" value="AAA+_ATPase"/>
</dbReference>
<dbReference type="SUPFAM" id="SSF52540">
    <property type="entry name" value="P-loop containing nucleoside triphosphate hydrolases"/>
    <property type="match status" value="1"/>
</dbReference>
<dbReference type="Proteomes" id="UP000642829">
    <property type="component" value="Unassembled WGS sequence"/>
</dbReference>
<gene>
    <name evidence="5" type="ORF">GCM10007047_07330</name>
</gene>
<accession>A0A8J3GD51</accession>
<dbReference type="InterPro" id="IPR027417">
    <property type="entry name" value="P-loop_NTPase"/>
</dbReference>
<reference evidence="5" key="2">
    <citation type="submission" date="2020-09" db="EMBL/GenBank/DDBJ databases">
        <authorList>
            <person name="Sun Q."/>
            <person name="Kim S."/>
        </authorList>
    </citation>
    <scope>NUCLEOTIDE SEQUENCE</scope>
    <source>
        <strain evidence="5">KCTC 12870</strain>
    </source>
</reference>
<evidence type="ECO:0000256" key="3">
    <source>
        <dbReference type="ARBA" id="ARBA00022840"/>
    </source>
</evidence>
<dbReference type="InterPro" id="IPR017871">
    <property type="entry name" value="ABC_transporter-like_CS"/>
</dbReference>
<sequence>MPEKNIQSIGVEIEHLSKRFGEQVVLDDVSFSVKPGEIFVLMGPSGAGKSVLLRHLVNLEKPDAGRVLIGGKDADDDATHSAIRTALVFQAGALFNSMSVFDNLAFYPREHRLYDKATLRDKVEHVLKILHIEDAARKLPAQLSGGMRKRVAIARSLVMEPQLLLYDEPTSELDPITAANISEIIGTLKEEFAVTSIIVSHDRDLALGIADRVGLLMAGKLLTVATPDELRASTEPAITEFMRPKIDVHNPRFRRLA</sequence>
<comment type="caution">
    <text evidence="5">The sequence shown here is derived from an EMBL/GenBank/DDBJ whole genome shotgun (WGS) entry which is preliminary data.</text>
</comment>
<protein>
    <submittedName>
        <fullName evidence="5">ABC transporter ATP-binding protein</fullName>
    </submittedName>
</protein>
<keyword evidence="2" id="KW-0547">Nucleotide-binding</keyword>
<keyword evidence="6" id="KW-1185">Reference proteome</keyword>
<dbReference type="EMBL" id="BMXG01000003">
    <property type="protein sequence ID" value="GHB94197.1"/>
    <property type="molecule type" value="Genomic_DNA"/>
</dbReference>
<dbReference type="Pfam" id="PF00005">
    <property type="entry name" value="ABC_tran"/>
    <property type="match status" value="1"/>
</dbReference>
<evidence type="ECO:0000256" key="2">
    <source>
        <dbReference type="ARBA" id="ARBA00022741"/>
    </source>
</evidence>
<keyword evidence="3 5" id="KW-0067">ATP-binding</keyword>